<name>A0A1W0WQM8_HYPEX</name>
<dbReference type="EMBL" id="MTYJ01000060">
    <property type="protein sequence ID" value="OQV17492.1"/>
    <property type="molecule type" value="Genomic_DNA"/>
</dbReference>
<accession>A0A1W0WQM8</accession>
<evidence type="ECO:0000313" key="2">
    <source>
        <dbReference type="EMBL" id="OQV17492.1"/>
    </source>
</evidence>
<keyword evidence="3" id="KW-1185">Reference proteome</keyword>
<evidence type="ECO:0000256" key="1">
    <source>
        <dbReference type="SAM" id="MobiDB-lite"/>
    </source>
</evidence>
<proteinExistence type="predicted"/>
<reference evidence="3" key="1">
    <citation type="submission" date="2017-01" db="EMBL/GenBank/DDBJ databases">
        <title>Comparative genomics of anhydrobiosis in the tardigrade Hypsibius dujardini.</title>
        <authorList>
            <person name="Yoshida Y."/>
            <person name="Koutsovoulos G."/>
            <person name="Laetsch D."/>
            <person name="Stevens L."/>
            <person name="Kumar S."/>
            <person name="Horikawa D."/>
            <person name="Ishino K."/>
            <person name="Komine S."/>
            <person name="Tomita M."/>
            <person name="Blaxter M."/>
            <person name="Arakawa K."/>
        </authorList>
    </citation>
    <scope>NUCLEOTIDE SEQUENCE [LARGE SCALE GENOMIC DNA]</scope>
    <source>
        <strain evidence="3">Z151</strain>
    </source>
</reference>
<dbReference type="Proteomes" id="UP000192578">
    <property type="component" value="Unassembled WGS sequence"/>
</dbReference>
<protein>
    <submittedName>
        <fullName evidence="2">Uncharacterized protein</fullName>
    </submittedName>
</protein>
<sequence>MNLSDEDAAIKAPSKVCNPNCHDHLLAFFFVIFIFCTVTAKDPRTNRVSGQTVEDPRRLIGEETPGETRTGPGEPGPVVSSRQYALTRND</sequence>
<comment type="caution">
    <text evidence="2">The sequence shown here is derived from an EMBL/GenBank/DDBJ whole genome shotgun (WGS) entry which is preliminary data.</text>
</comment>
<gene>
    <name evidence="2" type="ORF">BV898_08425</name>
</gene>
<evidence type="ECO:0000313" key="3">
    <source>
        <dbReference type="Proteomes" id="UP000192578"/>
    </source>
</evidence>
<feature type="region of interest" description="Disordered" evidence="1">
    <location>
        <begin position="45"/>
        <end position="90"/>
    </location>
</feature>
<feature type="compositionally biased region" description="Polar residues" evidence="1">
    <location>
        <begin position="80"/>
        <end position="90"/>
    </location>
</feature>
<dbReference type="AlphaFoldDB" id="A0A1W0WQM8"/>
<organism evidence="2 3">
    <name type="scientific">Hypsibius exemplaris</name>
    <name type="common">Freshwater tardigrade</name>
    <dbReference type="NCBI Taxonomy" id="2072580"/>
    <lineage>
        <taxon>Eukaryota</taxon>
        <taxon>Metazoa</taxon>
        <taxon>Ecdysozoa</taxon>
        <taxon>Tardigrada</taxon>
        <taxon>Eutardigrada</taxon>
        <taxon>Parachela</taxon>
        <taxon>Hypsibioidea</taxon>
        <taxon>Hypsibiidae</taxon>
        <taxon>Hypsibius</taxon>
    </lineage>
</organism>